<proteinExistence type="predicted"/>
<feature type="compositionally biased region" description="Basic and acidic residues" evidence="1">
    <location>
        <begin position="2356"/>
        <end position="2367"/>
    </location>
</feature>
<feature type="region of interest" description="Disordered" evidence="1">
    <location>
        <begin position="2147"/>
        <end position="2167"/>
    </location>
</feature>
<feature type="region of interest" description="Disordered" evidence="1">
    <location>
        <begin position="1861"/>
        <end position="2021"/>
    </location>
</feature>
<feature type="compositionally biased region" description="Low complexity" evidence="1">
    <location>
        <begin position="2963"/>
        <end position="2980"/>
    </location>
</feature>
<feature type="region of interest" description="Disordered" evidence="1">
    <location>
        <begin position="742"/>
        <end position="763"/>
    </location>
</feature>
<feature type="compositionally biased region" description="Basic and acidic residues" evidence="1">
    <location>
        <begin position="1663"/>
        <end position="1673"/>
    </location>
</feature>
<feature type="compositionally biased region" description="Low complexity" evidence="1">
    <location>
        <begin position="3081"/>
        <end position="3090"/>
    </location>
</feature>
<feature type="region of interest" description="Disordered" evidence="1">
    <location>
        <begin position="1222"/>
        <end position="1366"/>
    </location>
</feature>
<dbReference type="OrthoDB" id="333042at2759"/>
<dbReference type="PANTHER" id="PTHR48176:SF1">
    <property type="entry name" value="DDRGK DOMAIN-CONTAINING PROTEIN 1"/>
    <property type="match status" value="1"/>
</dbReference>
<feature type="compositionally biased region" description="Basic and acidic residues" evidence="1">
    <location>
        <begin position="1618"/>
        <end position="1638"/>
    </location>
</feature>
<protein>
    <submittedName>
        <fullName evidence="2">Uncharacterized protein</fullName>
    </submittedName>
</protein>
<feature type="compositionally biased region" description="Pro residues" evidence="1">
    <location>
        <begin position="1112"/>
        <end position="1124"/>
    </location>
</feature>
<feature type="region of interest" description="Disordered" evidence="1">
    <location>
        <begin position="2321"/>
        <end position="2370"/>
    </location>
</feature>
<feature type="region of interest" description="Disordered" evidence="1">
    <location>
        <begin position="2940"/>
        <end position="2980"/>
    </location>
</feature>
<dbReference type="VEuPathDB" id="ToxoDB:TGRUB_233960"/>
<feature type="compositionally biased region" description="Basic and acidic residues" evidence="1">
    <location>
        <begin position="2713"/>
        <end position="2731"/>
    </location>
</feature>
<feature type="compositionally biased region" description="Basic and acidic residues" evidence="1">
    <location>
        <begin position="753"/>
        <end position="763"/>
    </location>
</feature>
<reference evidence="2 3" key="1">
    <citation type="submission" date="2014-05" db="EMBL/GenBank/DDBJ databases">
        <authorList>
            <person name="Sibley D."/>
            <person name="Venepally P."/>
            <person name="Karamycheva S."/>
            <person name="Hadjithomas M."/>
            <person name="Khan A."/>
            <person name="Brunk B."/>
            <person name="Roos D."/>
            <person name="Caler E."/>
            <person name="Lorenzi H."/>
        </authorList>
    </citation>
    <scope>NUCLEOTIDE SEQUENCE [LARGE SCALE GENOMIC DNA]</scope>
    <source>
        <strain evidence="2 3">RUB</strain>
    </source>
</reference>
<feature type="compositionally biased region" description="Basic and acidic residues" evidence="1">
    <location>
        <begin position="2080"/>
        <end position="2093"/>
    </location>
</feature>
<feature type="compositionally biased region" description="Low complexity" evidence="1">
    <location>
        <begin position="1039"/>
        <end position="1050"/>
    </location>
</feature>
<gene>
    <name evidence="2" type="ORF">TGRUB_233960</name>
</gene>
<feature type="compositionally biased region" description="Acidic residues" evidence="1">
    <location>
        <begin position="2598"/>
        <end position="2657"/>
    </location>
</feature>
<comment type="caution">
    <text evidence="2">The sequence shown here is derived from an EMBL/GenBank/DDBJ whole genome shotgun (WGS) entry which is preliminary data.</text>
</comment>
<feature type="compositionally biased region" description="Low complexity" evidence="1">
    <location>
        <begin position="1125"/>
        <end position="1148"/>
    </location>
</feature>
<dbReference type="GO" id="GO:0044389">
    <property type="term" value="F:ubiquitin-like protein ligase binding"/>
    <property type="evidence" value="ECO:0007669"/>
    <property type="project" value="TreeGrafter"/>
</dbReference>
<feature type="region of interest" description="Disordered" evidence="1">
    <location>
        <begin position="1608"/>
        <end position="1675"/>
    </location>
</feature>
<feature type="region of interest" description="Disordered" evidence="1">
    <location>
        <begin position="3065"/>
        <end position="3090"/>
    </location>
</feature>
<feature type="compositionally biased region" description="Basic and acidic residues" evidence="1">
    <location>
        <begin position="1978"/>
        <end position="2006"/>
    </location>
</feature>
<feature type="compositionally biased region" description="Basic and acidic residues" evidence="1">
    <location>
        <begin position="1345"/>
        <end position="1366"/>
    </location>
</feature>
<dbReference type="Proteomes" id="UP000028834">
    <property type="component" value="Unassembled WGS sequence"/>
</dbReference>
<feature type="compositionally biased region" description="Basic and acidic residues" evidence="1">
    <location>
        <begin position="1921"/>
        <end position="1938"/>
    </location>
</feature>
<feature type="compositionally biased region" description="Basic and acidic residues" evidence="1">
    <location>
        <begin position="2414"/>
        <end position="2442"/>
    </location>
</feature>
<dbReference type="PANTHER" id="PTHR48176">
    <property type="entry name" value="DDRGK DOMAIN-CONTAINING PROTEIN 1"/>
    <property type="match status" value="1"/>
</dbReference>
<sequence length="3159" mass="346735">MPLDRRGLSHQPSSSEEDVSHLPCLAHRIRASYIAPVTRVFLDPGVYPQPSRASPCSHFLRCFRLHYPVVRFHLLAALECSDSHLSPRIRKGVEDHASSPLDSIRENAVGQSALELQLGHHYHGNYSLPLPQAELDERLKTQSASPLGYRECLHAKASITPQPDRTNDDDPEILRALAAKDCSGSPVCVRCAAKHTGDSLFFPGSESANAPSHSVNRSFVPQGREDPCPDTFVAFDQLALAVLKRLRRHATTAVENILNTSRCMHVRQASRTRLKRENPHNFACLRYTTGERIFHKREPTNQETSERPQKRKKREQGTALATADTTKTEEGIPVVEERKDAETDVTAENPIVVCRPSRPASPICSAQENLPVAYLLRKKRIKTTVARVSTSIHLTNGASPQQSSTCRRQNPCLGICTGRKLERVETETVSNSADGRNDREMEAPLSVADANAAEKENKLRVESAMRSTPVSYRSYSSPYEAGDIEEVIPEISFSSSENEFLACSIDSPSSLDSSSTSSSSSASPCIFSEPCSPLFSSSPLSSAPVHQKPCFSPPTSSSSASLCLTERSPSPVVSLKNSLDLPPSASMRQVQTACTCLSACLSSDSLSSERPLASGRSSLIAAVRFALRLLFNSDRYPPDFFSGASHSVARLALHLTFLAKRMQQLRPRVSCGSSTTEAPLISALEGSVARPERGEQRLWRKRVVEKRRETQRQRTRKNVRGRGKSAFCDGCQRSVQQKKTIPETGDAYGRRRKADEHTEDRQRNGTYTQWLKEASGGVKRPRALINGNKATPHFTSAMNSQIEEERLRKKQEALRARKTNFSLAVKLQCLKTTQRQSRPSGRKTARRHQMRLYPHSSYSFYPTSCSLVPSYAAVCASSPVSIRHLPPTRSSSRRGRITAAAVSPQRPKKNQQHVPVSHSYPRTFASVFPQSPSAVSEGCRAYLSAPDIAGVGGGAPVSPDVHTLAEGSPRFRTHVETLGEAAVDTFLERHDRFRLGRLTPEERALLRLLIQSKRLICLLLRALLSPSSFSEQGPSHADTPSQCSSTSPSSFKFQQNARDALSDAELPSSFLVLSCSVAPRRQFRDRLPLRSPSSSSLPSSPLPSFSFSSPSPRSPPCPPPPPCSPSSSVSSPSSSTVSSSSSPSSSSSASLESGESAQRARESRLPSAVFGGPQTLIQALQMYFAYRPGAGRHLLGLLPACIVAEEDRVVFQPLSWRGEENYTSRLSPREQATRSESNRHDVEVASGDSDRRSREKQADKRNKKCDEKKRRGTKVKRESEKKEEDEGDSDGKEESGEGSERGAGWRGAGLALKEADEGEGKRRKKGSIASEMRDQATVPNLDGTHTVETRDITSQERRTDVEREMRDTDTRIRTVFDFAYSSQATRTEVSLLLNHPKPEDVSSASSLSPSPSRCSRSSVSPDSTPVSPASETSMRLPENAFAVLCGFLCGDLLPLLQTCRYLRSAVLSTFGTCQQQLNLLMVDVDDTRFPFCSPVPTPLSPASPAASFPPVSRDVWRPPPASFAPFPSFSSFRFTHLAQAFKKDKAQLLYLLTFWRGAVEAWVEPRQLAELLECMDSLENIRELSLFSDERMHVFFSQEDPESVSVFEEALDLSEEDRESRRERPRPERQDGKKKDNPFLHLKLRRKKQRSPNTIDVDASEEGEGRRDREDVRVRRRRQSNWEEKGIRTESEKTTLAFSSADTQATKSLQAGAPFAGVFENSSAPSSASVSSLSSSLPVASPSHPRCALPSSSSFSRSSACGPLYGQQAVEACLSTLVSLCARSSRTLEAFYSSVKLLNFLSLSAVARLPVLLLPRLVTVEGGPATVPPFVSSSLRFVSLCGTETLRADPLERSRSVMAPPTAVCGRAGPPGADGACEDWRAPPAAGRDRFARLRLHDRNGERKHEGEEERRGGEQGGKQRKAEQEGEQEGGHRRKEEQGEDERGEGERGADRDKDLGEEFQGARDEAVESEASVSRNVERKAKIASSRRSDTKSASDAELHREVEEASQEAGTERAGASAFPFQGGTDVSCWSVHEPYLCLSIWRSQPTVTTVLCEGLTLRVPDSECARWDLSLRHPPARSEEKLGNERDRTTLPGKATGSWKAQDGKLERDGEREWRQDTVKAMHATQSEEPYTLSLPYPFPSSDESKMPRVVRRSGGLRSRSGRLIPEPKCMDFPWSLVHAKTPSRSFLTRSQSPSSSTKTLASWAPSLSRWAPNASSGAPNLSPGATELAVGSRVFSLPSLSRLRLRAVSQCSLISPKLEAAAFAIEGRVCLVSPARRAHNGARSRGGGGAFGPVVLELLGAVANSRCSTNSFCWGSVEPEMETPEETQNDRTQDQETRDEETHDEETQAVEPHKETYGKEIRTATQGEASLATVGFDALPREVEVAGDRIGERGVARVAQRSARQLLDGRRIIRAGQKRDDASRTPEKKPHRSKLETRASSGHNFQGWSAGRKQLRYCVCHSRSVGESPSLDFLECTGSRLVLASSSSSSWSNMAGVSLQLPLCLLHVACSLFDATVTSTERVAAVLVAPVDGDSGAFTGATLRKFSFREEPKGTARKSTRLEIADSESLTGDRIGLRTLARARNTSDREQETETEEGEEEEEEEEEEEGEKEEEEEGEEEEEEKGEEEEEEKGEEEEEEKGEDEEEEEEEKEGTREARERGGKGGGREQWVVSGELEPQEKQSRIRAFGRLLRGVSWKRRTSARRRSPGDPPKRTGEEKSGEEAPGRSTRLRRKTKEAMHRGESVEGKHRSCATPEWEYIIFKGSIATGGLPCLRCRACKGERQRHRCMYREKLLPQDIVDLLSSAAASCSFQDIHLDSLMWCTYPPLCSRSSVASDFSCPSSRRGSSVLPASSRLMTVRELRRRPFHVSLSPSEPSSPDGSFFHSPAVSVSLSPSSASLLASPPSTAESAPCSRARHNAPRCPPASGFLASSSPSPCGASPASSPASPPSGNTVFSPSLSPNSPSSSSVSSSAAPLSPHLFSSEASAAPFSSLAVGCRDTPVHAQHSRAVSTSLFPIARDTSFSLNVPREVPADAAAENATTCICALSFDPFPSYSGRPEIPTPRRVDEALAGSSSSSSVSSTSPLSLVWHLTRPESSHHDAELARARHICAQHWRRFWREVEKRLRQTHRVQCHRTGVATVSADCMRLRQR</sequence>
<feature type="region of interest" description="Disordered" evidence="1">
    <location>
        <begin position="1029"/>
        <end position="1050"/>
    </location>
</feature>
<feature type="region of interest" description="Disordered" evidence="1">
    <location>
        <begin position="293"/>
        <end position="328"/>
    </location>
</feature>
<feature type="region of interest" description="Disordered" evidence="1">
    <location>
        <begin position="885"/>
        <end position="916"/>
    </location>
</feature>
<feature type="region of interest" description="Disordered" evidence="1">
    <location>
        <begin position="2414"/>
        <end position="2448"/>
    </location>
</feature>
<feature type="compositionally biased region" description="Basic and acidic residues" evidence="1">
    <location>
        <begin position="1946"/>
        <end position="1968"/>
    </location>
</feature>
<feature type="region of interest" description="Disordered" evidence="1">
    <location>
        <begin position="2080"/>
        <end position="2107"/>
    </location>
</feature>
<dbReference type="EMBL" id="AFYV02000805">
    <property type="protein sequence ID" value="KFG63943.1"/>
    <property type="molecule type" value="Genomic_DNA"/>
</dbReference>
<feature type="compositionally biased region" description="Low complexity" evidence="1">
    <location>
        <begin position="2157"/>
        <end position="2167"/>
    </location>
</feature>
<feature type="compositionally biased region" description="Low complexity" evidence="1">
    <location>
        <begin position="1089"/>
        <end position="1111"/>
    </location>
</feature>
<feature type="compositionally biased region" description="Basic and acidic residues" evidence="1">
    <location>
        <begin position="2742"/>
        <end position="2753"/>
    </location>
</feature>
<feature type="compositionally biased region" description="Basic and acidic residues" evidence="1">
    <location>
        <begin position="2658"/>
        <end position="2672"/>
    </location>
</feature>
<feature type="region of interest" description="Disordered" evidence="1">
    <location>
        <begin position="1396"/>
        <end position="1432"/>
    </location>
</feature>
<feature type="region of interest" description="Disordered" evidence="1">
    <location>
        <begin position="2705"/>
        <end position="2753"/>
    </location>
</feature>
<accession>A0A086M4X5</accession>
<feature type="region of interest" description="Disordered" evidence="1">
    <location>
        <begin position="1087"/>
        <end position="1166"/>
    </location>
</feature>
<feature type="region of interest" description="Disordered" evidence="1">
    <location>
        <begin position="2582"/>
        <end position="2689"/>
    </location>
</feature>
<feature type="compositionally biased region" description="Acidic residues" evidence="1">
    <location>
        <begin position="2342"/>
        <end position="2353"/>
    </location>
</feature>
<dbReference type="InterPro" id="IPR050899">
    <property type="entry name" value="DDRGK_domain-containing"/>
</dbReference>
<organism evidence="2 3">
    <name type="scientific">Toxoplasma gondii RUB</name>
    <dbReference type="NCBI Taxonomy" id="935652"/>
    <lineage>
        <taxon>Eukaryota</taxon>
        <taxon>Sar</taxon>
        <taxon>Alveolata</taxon>
        <taxon>Apicomplexa</taxon>
        <taxon>Conoidasida</taxon>
        <taxon>Coccidia</taxon>
        <taxon>Eucoccidiorida</taxon>
        <taxon>Eimeriorina</taxon>
        <taxon>Sarcocystidae</taxon>
        <taxon>Toxoplasma</taxon>
    </lineage>
</organism>
<evidence type="ECO:0000256" key="1">
    <source>
        <dbReference type="SAM" id="MobiDB-lite"/>
    </source>
</evidence>
<name>A0A086M4X5_TOXGO</name>
<evidence type="ECO:0000313" key="3">
    <source>
        <dbReference type="Proteomes" id="UP000028834"/>
    </source>
</evidence>
<evidence type="ECO:0000313" key="2">
    <source>
        <dbReference type="EMBL" id="KFG63943.1"/>
    </source>
</evidence>
<feature type="compositionally biased region" description="Basic and acidic residues" evidence="1">
    <location>
        <begin position="293"/>
        <end position="308"/>
    </location>
</feature>
<feature type="compositionally biased region" description="Basic and acidic residues" evidence="1">
    <location>
        <begin position="1222"/>
        <end position="1300"/>
    </location>
</feature>
<feature type="compositionally biased region" description="Basic and acidic residues" evidence="1">
    <location>
        <begin position="1887"/>
        <end position="1914"/>
    </location>
</feature>
<feature type="compositionally biased region" description="Low complexity" evidence="1">
    <location>
        <begin position="2940"/>
        <end position="2952"/>
    </location>
</feature>
<feature type="compositionally biased region" description="Low complexity" evidence="1">
    <location>
        <begin position="1402"/>
        <end position="1430"/>
    </location>
</feature>